<feature type="transmembrane region" description="Helical" evidence="1">
    <location>
        <begin position="239"/>
        <end position="263"/>
    </location>
</feature>
<evidence type="ECO:0000313" key="3">
    <source>
        <dbReference type="Proteomes" id="UP001168338"/>
    </source>
</evidence>
<protein>
    <submittedName>
        <fullName evidence="2">Uncharacterized protein</fullName>
    </submittedName>
</protein>
<dbReference type="RefSeq" id="WP_301662861.1">
    <property type="nucleotide sequence ID" value="NZ_VCYH01000001.1"/>
</dbReference>
<reference evidence="2" key="1">
    <citation type="submission" date="2019-05" db="EMBL/GenBank/DDBJ databases">
        <title>Methanoculleus sp. FWC-SCC1, a methanogenic archaeon isolated from deep marine cold seep.</title>
        <authorList>
            <person name="Chen Y.-W."/>
            <person name="Chen S.-C."/>
            <person name="Teng N.-H."/>
            <person name="Lai M.-C."/>
        </authorList>
    </citation>
    <scope>NUCLEOTIDE SEQUENCE</scope>
    <source>
        <strain evidence="2">FWC-SCC1</strain>
    </source>
</reference>
<proteinExistence type="predicted"/>
<accession>A0ABT8M7A8</accession>
<sequence length="401" mass="44392">MSPEEFVQNLTSSRAEAEEIFSTAKDDLKRLNETKWSLTYTPLILGAAVAINLGLMFAFTWKFYLYWIMAAFTFLMVNPFLTMLPTDMADVKSYIGYVRELKDRERKSRDEIAAGGTSGRGSIGIADTTETIKGLSRQRNSLYELGWNLFFINCQPLAPGFLMLFALSAAFAFAGWAIDGQFEAYSSIIIIVQSAAIIVFYIAVAHVQPYSRGFFTGVLGIHSTFKEHYEETWSKGLKYALTAAVLITVTGIVLIAALVLPGITYGSFTSAEADIHINTGIFALIFLTQMIAVRHLQGRYSRTLAESLSKSKIEAIREEILPAISTLETAPPGEGVTPQMKGSLEKIEIDLVRHRMLKIDYRSLFGYFPVCLINPDIGAVMSISGKRDSSRTGIKTGRATE</sequence>
<comment type="caution">
    <text evidence="2">The sequence shown here is derived from an EMBL/GenBank/DDBJ whole genome shotgun (WGS) entry which is preliminary data.</text>
</comment>
<keyword evidence="1" id="KW-0812">Transmembrane</keyword>
<keyword evidence="3" id="KW-1185">Reference proteome</keyword>
<keyword evidence="1" id="KW-1133">Transmembrane helix</keyword>
<feature type="transmembrane region" description="Helical" evidence="1">
    <location>
        <begin position="184"/>
        <end position="204"/>
    </location>
</feature>
<name>A0ABT8M7A8_9EURY</name>
<organism evidence="2 3">
    <name type="scientific">Methanoculleus frigidifontis</name>
    <dbReference type="NCBI Taxonomy" id="2584085"/>
    <lineage>
        <taxon>Archaea</taxon>
        <taxon>Methanobacteriati</taxon>
        <taxon>Methanobacteriota</taxon>
        <taxon>Stenosarchaea group</taxon>
        <taxon>Methanomicrobia</taxon>
        <taxon>Methanomicrobiales</taxon>
        <taxon>Methanomicrobiaceae</taxon>
        <taxon>Methanoculleus</taxon>
    </lineage>
</organism>
<feature type="transmembrane region" description="Helical" evidence="1">
    <location>
        <begin position="275"/>
        <end position="293"/>
    </location>
</feature>
<feature type="transmembrane region" description="Helical" evidence="1">
    <location>
        <begin position="64"/>
        <end position="84"/>
    </location>
</feature>
<feature type="transmembrane region" description="Helical" evidence="1">
    <location>
        <begin position="157"/>
        <end position="178"/>
    </location>
</feature>
<gene>
    <name evidence="2" type="ORF">FGU65_02650</name>
</gene>
<keyword evidence="1" id="KW-0472">Membrane</keyword>
<dbReference type="EMBL" id="VCYH01000001">
    <property type="protein sequence ID" value="MDN7023806.1"/>
    <property type="molecule type" value="Genomic_DNA"/>
</dbReference>
<feature type="transmembrane region" description="Helical" evidence="1">
    <location>
        <begin position="38"/>
        <end position="58"/>
    </location>
</feature>
<dbReference type="Proteomes" id="UP001168338">
    <property type="component" value="Unassembled WGS sequence"/>
</dbReference>
<evidence type="ECO:0000256" key="1">
    <source>
        <dbReference type="SAM" id="Phobius"/>
    </source>
</evidence>
<evidence type="ECO:0000313" key="2">
    <source>
        <dbReference type="EMBL" id="MDN7023806.1"/>
    </source>
</evidence>